<evidence type="ECO:0000256" key="1">
    <source>
        <dbReference type="ARBA" id="ARBA00004496"/>
    </source>
</evidence>
<dbReference type="PIRSF" id="PIRSF002599">
    <property type="entry name" value="Cold_shock_A"/>
    <property type="match status" value="1"/>
</dbReference>
<dbReference type="GO" id="GO:0005737">
    <property type="term" value="C:cytoplasm"/>
    <property type="evidence" value="ECO:0007669"/>
    <property type="project" value="UniProtKB-SubCell"/>
</dbReference>
<gene>
    <name evidence="4" type="ORF">PGLA2088_LOCUS48606</name>
</gene>
<sequence>MAFTGLVKSYNTQKGFGFIVPDGGGQDLFVLRTDVLGDTVVTGDQVQFDQGMNERTGKPKAVTCFW</sequence>
<accession>A0A813LS28</accession>
<comment type="caution">
    <text evidence="4">The sequence shown here is derived from an EMBL/GenBank/DDBJ whole genome shotgun (WGS) entry which is preliminary data.</text>
</comment>
<dbReference type="EMBL" id="CAJNNW010036727">
    <property type="protein sequence ID" value="CAE8737072.1"/>
    <property type="molecule type" value="Genomic_DNA"/>
</dbReference>
<evidence type="ECO:0000313" key="5">
    <source>
        <dbReference type="Proteomes" id="UP000626109"/>
    </source>
</evidence>
<comment type="subcellular location">
    <subcellularLocation>
        <location evidence="1">Cytoplasm</location>
    </subcellularLocation>
</comment>
<proteinExistence type="predicted"/>
<dbReference type="Gene3D" id="2.40.50.140">
    <property type="entry name" value="Nucleic acid-binding proteins"/>
    <property type="match status" value="1"/>
</dbReference>
<dbReference type="PROSITE" id="PS51857">
    <property type="entry name" value="CSD_2"/>
    <property type="match status" value="1"/>
</dbReference>
<evidence type="ECO:0000256" key="2">
    <source>
        <dbReference type="ARBA" id="ARBA00022490"/>
    </source>
</evidence>
<dbReference type="SMART" id="SM00357">
    <property type="entry name" value="CSP"/>
    <property type="match status" value="1"/>
</dbReference>
<keyword evidence="2" id="KW-0963">Cytoplasm</keyword>
<dbReference type="InterPro" id="IPR012340">
    <property type="entry name" value="NA-bd_OB-fold"/>
</dbReference>
<dbReference type="InterPro" id="IPR012156">
    <property type="entry name" value="Cold_shock_CspA"/>
</dbReference>
<dbReference type="Pfam" id="PF00313">
    <property type="entry name" value="CSD"/>
    <property type="match status" value="1"/>
</dbReference>
<reference evidence="4" key="1">
    <citation type="submission" date="2021-02" db="EMBL/GenBank/DDBJ databases">
        <authorList>
            <person name="Dougan E. K."/>
            <person name="Rhodes N."/>
            <person name="Thang M."/>
            <person name="Chan C."/>
        </authorList>
    </citation>
    <scope>NUCLEOTIDE SEQUENCE</scope>
</reference>
<dbReference type="InterPro" id="IPR011129">
    <property type="entry name" value="CSD"/>
</dbReference>
<dbReference type="SUPFAM" id="SSF50249">
    <property type="entry name" value="Nucleic acid-binding proteins"/>
    <property type="match status" value="1"/>
</dbReference>
<dbReference type="GO" id="GO:0003676">
    <property type="term" value="F:nucleic acid binding"/>
    <property type="evidence" value="ECO:0007669"/>
    <property type="project" value="InterPro"/>
</dbReference>
<name>A0A813LS28_POLGL</name>
<organism evidence="4 5">
    <name type="scientific">Polarella glacialis</name>
    <name type="common">Dinoflagellate</name>
    <dbReference type="NCBI Taxonomy" id="89957"/>
    <lineage>
        <taxon>Eukaryota</taxon>
        <taxon>Sar</taxon>
        <taxon>Alveolata</taxon>
        <taxon>Dinophyceae</taxon>
        <taxon>Suessiales</taxon>
        <taxon>Suessiaceae</taxon>
        <taxon>Polarella</taxon>
    </lineage>
</organism>
<evidence type="ECO:0000313" key="4">
    <source>
        <dbReference type="EMBL" id="CAE8737072.1"/>
    </source>
</evidence>
<feature type="domain" description="CSD" evidence="3">
    <location>
        <begin position="2"/>
        <end position="66"/>
    </location>
</feature>
<dbReference type="Proteomes" id="UP000626109">
    <property type="component" value="Unassembled WGS sequence"/>
</dbReference>
<dbReference type="InterPro" id="IPR002059">
    <property type="entry name" value="CSP_DNA-bd"/>
</dbReference>
<dbReference type="CDD" id="cd04458">
    <property type="entry name" value="CSP_CDS"/>
    <property type="match status" value="1"/>
</dbReference>
<evidence type="ECO:0000259" key="3">
    <source>
        <dbReference type="PROSITE" id="PS51857"/>
    </source>
</evidence>
<protein>
    <recommendedName>
        <fullName evidence="3">CSD domain-containing protein</fullName>
    </recommendedName>
</protein>
<dbReference type="AlphaFoldDB" id="A0A813LS28"/>